<feature type="transmembrane region" description="Helical" evidence="8">
    <location>
        <begin position="252"/>
        <end position="270"/>
    </location>
</feature>
<dbReference type="PANTHER" id="PTHR23501">
    <property type="entry name" value="MAJOR FACILITATOR SUPERFAMILY"/>
    <property type="match status" value="1"/>
</dbReference>
<gene>
    <name evidence="10" type="ORF">EDD29_2645</name>
</gene>
<protein>
    <submittedName>
        <fullName evidence="10">EmrB/QacA subfamily drug resistance transporter</fullName>
    </submittedName>
</protein>
<keyword evidence="5 8" id="KW-1133">Transmembrane helix</keyword>
<dbReference type="GO" id="GO:0005886">
    <property type="term" value="C:plasma membrane"/>
    <property type="evidence" value="ECO:0007669"/>
    <property type="project" value="UniProtKB-SubCell"/>
</dbReference>
<dbReference type="Pfam" id="PF07690">
    <property type="entry name" value="MFS_1"/>
    <property type="match status" value="1"/>
</dbReference>
<evidence type="ECO:0000313" key="11">
    <source>
        <dbReference type="Proteomes" id="UP000272400"/>
    </source>
</evidence>
<feature type="compositionally biased region" description="Low complexity" evidence="7">
    <location>
        <begin position="1"/>
        <end position="19"/>
    </location>
</feature>
<evidence type="ECO:0000256" key="1">
    <source>
        <dbReference type="ARBA" id="ARBA00004651"/>
    </source>
</evidence>
<feature type="transmembrane region" description="Helical" evidence="8">
    <location>
        <begin position="356"/>
        <end position="375"/>
    </location>
</feature>
<dbReference type="InterPro" id="IPR020846">
    <property type="entry name" value="MFS_dom"/>
</dbReference>
<feature type="region of interest" description="Disordered" evidence="7">
    <location>
        <begin position="1"/>
        <end position="24"/>
    </location>
</feature>
<dbReference type="AlphaFoldDB" id="A0A3N1CUX1"/>
<dbReference type="EMBL" id="RJKE01000001">
    <property type="protein sequence ID" value="ROO85109.1"/>
    <property type="molecule type" value="Genomic_DNA"/>
</dbReference>
<evidence type="ECO:0000256" key="4">
    <source>
        <dbReference type="ARBA" id="ARBA00022692"/>
    </source>
</evidence>
<sequence length="515" mass="53117">MGRKLSSSAPPEASATSVSKSNGGGGAGLDRGVLAVAAVVVLGAIMSILDVTVVNVAIRDLSVEFNAPLSQIQWIATGYTLALATVIPVTGWAASRFGTKRLYMVSIGLFVIGSGLAGMAWSAESLIAFRVLQGLGGGMIMPAGMTILTQKAGPQRVGQVMSVVGIPMLLGPISGPILGGWLVDDVSWRWIFYINVPIGIVALFMSWRILDKDTPRTGEKLDLLGLLLLSPGLASLIYGLATGAEQGAFDSAKVIGFTAVGAVLVIGFVVRALRAEVPLIDLRLFARRSVAAASGTMVLFNLAFFGAMLLMPLFYQVVRGESAFHTGLLLIPQGVGAMVTMPIGGKLVDKIGPGRIVLGGLVLVIAGMAGFATQVGADTSGFALGGALFVMGLGMGLTMMPTMSAAMQTLEHDEVPRASTGLNIIQQVAGSIGTAFMSVLLTTQLQDRLGGGAEGGIGAAANVPPEAAALILPKIADAFGATFWWATGLIVLAFIPALFLSRSKPEAAVNVMPMH</sequence>
<name>A0A3N1CUX1_9ACTN</name>
<feature type="transmembrane region" description="Helical" evidence="8">
    <location>
        <begin position="290"/>
        <end position="311"/>
    </location>
</feature>
<dbReference type="InterPro" id="IPR011701">
    <property type="entry name" value="MFS"/>
</dbReference>
<dbReference type="CDD" id="cd17503">
    <property type="entry name" value="MFS_LmrB_MDR_like"/>
    <property type="match status" value="1"/>
</dbReference>
<feature type="transmembrane region" description="Helical" evidence="8">
    <location>
        <begin position="33"/>
        <end position="54"/>
    </location>
</feature>
<accession>A0A3N1CUX1</accession>
<evidence type="ECO:0000256" key="3">
    <source>
        <dbReference type="ARBA" id="ARBA00022475"/>
    </source>
</evidence>
<organism evidence="10 11">
    <name type="scientific">Actinocorallia herbida</name>
    <dbReference type="NCBI Taxonomy" id="58109"/>
    <lineage>
        <taxon>Bacteria</taxon>
        <taxon>Bacillati</taxon>
        <taxon>Actinomycetota</taxon>
        <taxon>Actinomycetes</taxon>
        <taxon>Streptosporangiales</taxon>
        <taxon>Thermomonosporaceae</taxon>
        <taxon>Actinocorallia</taxon>
    </lineage>
</organism>
<dbReference type="PRINTS" id="PR01036">
    <property type="entry name" value="TCRTETB"/>
</dbReference>
<evidence type="ECO:0000259" key="9">
    <source>
        <dbReference type="PROSITE" id="PS50850"/>
    </source>
</evidence>
<keyword evidence="3" id="KW-1003">Cell membrane</keyword>
<dbReference type="Gene3D" id="1.20.1250.20">
    <property type="entry name" value="MFS general substrate transporter like domains"/>
    <property type="match status" value="1"/>
</dbReference>
<dbReference type="PROSITE" id="PS50850">
    <property type="entry name" value="MFS"/>
    <property type="match status" value="1"/>
</dbReference>
<evidence type="ECO:0000313" key="10">
    <source>
        <dbReference type="EMBL" id="ROO85109.1"/>
    </source>
</evidence>
<feature type="transmembrane region" description="Helical" evidence="8">
    <location>
        <begin position="74"/>
        <end position="95"/>
    </location>
</feature>
<dbReference type="InterPro" id="IPR036259">
    <property type="entry name" value="MFS_trans_sf"/>
</dbReference>
<feature type="transmembrane region" description="Helical" evidence="8">
    <location>
        <begin position="127"/>
        <end position="148"/>
    </location>
</feature>
<feature type="transmembrane region" description="Helical" evidence="8">
    <location>
        <begin position="102"/>
        <end position="121"/>
    </location>
</feature>
<reference evidence="10 11" key="1">
    <citation type="submission" date="2018-11" db="EMBL/GenBank/DDBJ databases">
        <title>Sequencing the genomes of 1000 actinobacteria strains.</title>
        <authorList>
            <person name="Klenk H.-P."/>
        </authorList>
    </citation>
    <scope>NUCLEOTIDE SEQUENCE [LARGE SCALE GENOMIC DNA]</scope>
    <source>
        <strain evidence="10 11">DSM 44254</strain>
    </source>
</reference>
<keyword evidence="11" id="KW-1185">Reference proteome</keyword>
<keyword evidence="6 8" id="KW-0472">Membrane</keyword>
<dbReference type="OrthoDB" id="9812221at2"/>
<feature type="transmembrane region" description="Helical" evidence="8">
    <location>
        <begin position="160"/>
        <end position="178"/>
    </location>
</feature>
<dbReference type="Gene3D" id="1.20.1720.10">
    <property type="entry name" value="Multidrug resistance protein D"/>
    <property type="match status" value="1"/>
</dbReference>
<feature type="transmembrane region" description="Helical" evidence="8">
    <location>
        <begin position="381"/>
        <end position="400"/>
    </location>
</feature>
<evidence type="ECO:0000256" key="8">
    <source>
        <dbReference type="SAM" id="Phobius"/>
    </source>
</evidence>
<dbReference type="NCBIfam" id="TIGR00711">
    <property type="entry name" value="efflux_EmrB"/>
    <property type="match status" value="1"/>
</dbReference>
<dbReference type="SUPFAM" id="SSF103473">
    <property type="entry name" value="MFS general substrate transporter"/>
    <property type="match status" value="1"/>
</dbReference>
<feature type="transmembrane region" description="Helical" evidence="8">
    <location>
        <begin position="190"/>
        <end position="209"/>
    </location>
</feature>
<evidence type="ECO:0000256" key="5">
    <source>
        <dbReference type="ARBA" id="ARBA00022989"/>
    </source>
</evidence>
<comment type="caution">
    <text evidence="10">The sequence shown here is derived from an EMBL/GenBank/DDBJ whole genome shotgun (WGS) entry which is preliminary data.</text>
</comment>
<keyword evidence="4 8" id="KW-0812">Transmembrane</keyword>
<dbReference type="Proteomes" id="UP000272400">
    <property type="component" value="Unassembled WGS sequence"/>
</dbReference>
<feature type="transmembrane region" description="Helical" evidence="8">
    <location>
        <begin position="482"/>
        <end position="500"/>
    </location>
</feature>
<dbReference type="GO" id="GO:0022857">
    <property type="term" value="F:transmembrane transporter activity"/>
    <property type="evidence" value="ECO:0007669"/>
    <property type="project" value="InterPro"/>
</dbReference>
<proteinExistence type="predicted"/>
<feature type="transmembrane region" description="Helical" evidence="8">
    <location>
        <begin position="221"/>
        <end position="240"/>
    </location>
</feature>
<comment type="subcellular location">
    <subcellularLocation>
        <location evidence="1">Cell membrane</location>
        <topology evidence="1">Multi-pass membrane protein</topology>
    </subcellularLocation>
</comment>
<keyword evidence="2" id="KW-0813">Transport</keyword>
<evidence type="ECO:0000256" key="7">
    <source>
        <dbReference type="SAM" id="MobiDB-lite"/>
    </source>
</evidence>
<dbReference type="InterPro" id="IPR004638">
    <property type="entry name" value="EmrB-like"/>
</dbReference>
<dbReference type="PANTHER" id="PTHR23501:SF1">
    <property type="entry name" value="TRANSPORT PROTEIN HSRA-RELATED"/>
    <property type="match status" value="1"/>
</dbReference>
<evidence type="ECO:0000256" key="2">
    <source>
        <dbReference type="ARBA" id="ARBA00022448"/>
    </source>
</evidence>
<feature type="domain" description="Major facilitator superfamily (MFS) profile" evidence="9">
    <location>
        <begin position="36"/>
        <end position="505"/>
    </location>
</feature>
<evidence type="ECO:0000256" key="6">
    <source>
        <dbReference type="ARBA" id="ARBA00023136"/>
    </source>
</evidence>